<dbReference type="CDD" id="cd00037">
    <property type="entry name" value="CLECT"/>
    <property type="match status" value="1"/>
</dbReference>
<evidence type="ECO:0000256" key="11">
    <source>
        <dbReference type="ARBA" id="ARBA00023328"/>
    </source>
</evidence>
<dbReference type="SUPFAM" id="SSF56436">
    <property type="entry name" value="C-type lectin-like"/>
    <property type="match status" value="1"/>
</dbReference>
<dbReference type="PANTHER" id="PTHR16431">
    <property type="entry name" value="NEUROGENIC PROTEIN MASTERMIND"/>
    <property type="match status" value="1"/>
</dbReference>
<feature type="domain" description="Mis18" evidence="12">
    <location>
        <begin position="26"/>
        <end position="124"/>
    </location>
</feature>
<dbReference type="Proteomes" id="UP000245119">
    <property type="component" value="Linkage Group LG13"/>
</dbReference>
<dbReference type="PANTHER" id="PTHR16431:SF1">
    <property type="entry name" value="NEUROGENIC PROTEIN MASTERMIND"/>
    <property type="match status" value="1"/>
</dbReference>
<organism evidence="13 14">
    <name type="scientific">Pomacea canaliculata</name>
    <name type="common">Golden apple snail</name>
    <dbReference type="NCBI Taxonomy" id="400727"/>
    <lineage>
        <taxon>Eukaryota</taxon>
        <taxon>Metazoa</taxon>
        <taxon>Spiralia</taxon>
        <taxon>Lophotrochozoa</taxon>
        <taxon>Mollusca</taxon>
        <taxon>Gastropoda</taxon>
        <taxon>Caenogastropoda</taxon>
        <taxon>Architaenioglossa</taxon>
        <taxon>Ampullarioidea</taxon>
        <taxon>Ampullariidae</taxon>
        <taxon>Pomacea</taxon>
    </lineage>
</organism>
<evidence type="ECO:0000256" key="7">
    <source>
        <dbReference type="ARBA" id="ARBA00022776"/>
    </source>
</evidence>
<gene>
    <name evidence="13" type="ORF">C0Q70_20246</name>
</gene>
<evidence type="ECO:0000313" key="13">
    <source>
        <dbReference type="EMBL" id="PVD19755.1"/>
    </source>
</evidence>
<dbReference type="PROSITE" id="PS51793">
    <property type="entry name" value="MIS18"/>
    <property type="match status" value="1"/>
</dbReference>
<keyword evidence="5" id="KW-0132">Cell division</keyword>
<keyword evidence="11" id="KW-0137">Centromere</keyword>
<protein>
    <recommendedName>
        <fullName evidence="12">Mis18 domain-containing protein</fullName>
    </recommendedName>
</protein>
<evidence type="ECO:0000256" key="10">
    <source>
        <dbReference type="ARBA" id="ARBA00023306"/>
    </source>
</evidence>
<dbReference type="GO" id="GO:0007059">
    <property type="term" value="P:chromosome segregation"/>
    <property type="evidence" value="ECO:0007669"/>
    <property type="project" value="TreeGrafter"/>
</dbReference>
<evidence type="ECO:0000256" key="1">
    <source>
        <dbReference type="ARBA" id="ARBA00003694"/>
    </source>
</evidence>
<reference evidence="13 14" key="1">
    <citation type="submission" date="2018-04" db="EMBL/GenBank/DDBJ databases">
        <title>The genome of golden apple snail Pomacea canaliculata provides insight into stress tolerance and invasive adaptation.</title>
        <authorList>
            <person name="Liu C."/>
            <person name="Liu B."/>
            <person name="Ren Y."/>
            <person name="Zhang Y."/>
            <person name="Wang H."/>
            <person name="Li S."/>
            <person name="Jiang F."/>
            <person name="Yin L."/>
            <person name="Zhang G."/>
            <person name="Qian W."/>
            <person name="Fan W."/>
        </authorList>
    </citation>
    <scope>NUCLEOTIDE SEQUENCE [LARGE SCALE GENOMIC DNA]</scope>
    <source>
        <strain evidence="13">SZHN2017</strain>
        <tissue evidence="13">Muscle</tissue>
    </source>
</reference>
<keyword evidence="9" id="KW-0539">Nucleus</keyword>
<comment type="subcellular location">
    <subcellularLocation>
        <location evidence="3">Chromosome</location>
        <location evidence="3">Centromere</location>
    </subcellularLocation>
    <subcellularLocation>
        <location evidence="2">Nucleus</location>
    </subcellularLocation>
</comment>
<dbReference type="InterPro" id="IPR016186">
    <property type="entry name" value="C-type_lectin-like/link_sf"/>
</dbReference>
<dbReference type="OrthoDB" id="74210at2759"/>
<evidence type="ECO:0000256" key="8">
    <source>
        <dbReference type="ARBA" id="ARBA00022833"/>
    </source>
</evidence>
<keyword evidence="6" id="KW-0479">Metal-binding</keyword>
<dbReference type="InterPro" id="IPR016187">
    <property type="entry name" value="CTDL_fold"/>
</dbReference>
<evidence type="ECO:0000259" key="12">
    <source>
        <dbReference type="PROSITE" id="PS51793"/>
    </source>
</evidence>
<evidence type="ECO:0000256" key="3">
    <source>
        <dbReference type="ARBA" id="ARBA00004584"/>
    </source>
</evidence>
<comment type="caution">
    <text evidence="13">The sequence shown here is derived from an EMBL/GenBank/DDBJ whole genome shotgun (WGS) entry which is preliminary data.</text>
</comment>
<dbReference type="GO" id="GO:0034080">
    <property type="term" value="P:CENP-A containing chromatin assembly"/>
    <property type="evidence" value="ECO:0007669"/>
    <property type="project" value="TreeGrafter"/>
</dbReference>
<keyword evidence="14" id="KW-1185">Reference proteome</keyword>
<evidence type="ECO:0000256" key="5">
    <source>
        <dbReference type="ARBA" id="ARBA00022618"/>
    </source>
</evidence>
<dbReference type="AlphaFoldDB" id="A0A2T7NF30"/>
<keyword evidence="8" id="KW-0862">Zinc</keyword>
<keyword evidence="4" id="KW-0158">Chromosome</keyword>
<evidence type="ECO:0000256" key="2">
    <source>
        <dbReference type="ARBA" id="ARBA00004123"/>
    </source>
</evidence>
<dbReference type="GO" id="GO:0046872">
    <property type="term" value="F:metal ion binding"/>
    <property type="evidence" value="ECO:0007669"/>
    <property type="project" value="UniProtKB-KW"/>
</dbReference>
<keyword evidence="7" id="KW-0498">Mitosis</keyword>
<evidence type="ECO:0000313" key="14">
    <source>
        <dbReference type="Proteomes" id="UP000245119"/>
    </source>
</evidence>
<dbReference type="GO" id="GO:0000775">
    <property type="term" value="C:chromosome, centromeric region"/>
    <property type="evidence" value="ECO:0007669"/>
    <property type="project" value="UniProtKB-SubCell"/>
</dbReference>
<dbReference type="GO" id="GO:0051301">
    <property type="term" value="P:cell division"/>
    <property type="evidence" value="ECO:0007669"/>
    <property type="project" value="UniProtKB-KW"/>
</dbReference>
<dbReference type="Pfam" id="PF03226">
    <property type="entry name" value="Yippee-Mis18"/>
    <property type="match status" value="1"/>
</dbReference>
<keyword evidence="10" id="KW-0131">Cell cycle</keyword>
<evidence type="ECO:0000256" key="4">
    <source>
        <dbReference type="ARBA" id="ARBA00022454"/>
    </source>
</evidence>
<comment type="function">
    <text evidence="1">Required for recruitment of CENPA to centromeres and normal chromosome segregation during mitosis.</text>
</comment>
<evidence type="ECO:0000256" key="9">
    <source>
        <dbReference type="ARBA" id="ARBA00023242"/>
    </source>
</evidence>
<dbReference type="InterPro" id="IPR004910">
    <property type="entry name" value="Yippee/Mis18/Cereblon"/>
</dbReference>
<name>A0A2T7NF30_POMCA</name>
<dbReference type="InterPro" id="IPR034752">
    <property type="entry name" value="Mis18"/>
</dbReference>
<dbReference type="GO" id="GO:0005634">
    <property type="term" value="C:nucleus"/>
    <property type="evidence" value="ECO:0007669"/>
    <property type="project" value="UniProtKB-SubCell"/>
</dbReference>
<accession>A0A2T7NF30</accession>
<dbReference type="GO" id="GO:0000785">
    <property type="term" value="C:chromatin"/>
    <property type="evidence" value="ECO:0007669"/>
    <property type="project" value="TreeGrafter"/>
</dbReference>
<sequence>MAESASSTREVETSGFNLEAVLAESMIVFQCESCRSILGDSTKWLAAYEALEAFTLSAVTNNVSCGEVLHHSDSVHDAGSSYHLLICQLCKTEIGRYYVTTPRQLDHLRGNFTLYVAMVTRYQLGNAGTKRISKDCNDPPLLFELADRCFKIQHLVVMLNARLTNVEKCLTADGDEEEDSKISRLRLRRVIMNSAQHCRLLLVTGLSLVAMAVCIIIPDSAQEVGRRWVYYEYKARISVAEQVCRKEGGNLLAVDTLSKVQQLHNLSDFLYRTYKKTLDVIITALCIGVDGQVYVRNSSGCTLANAFSRTIWKDATQPTYKADKNCVVFKFNDGYVLDEEACTSGHDFVCELPSSDFIEKSNMTLTAVKVLTNTKTVCQETCLQMTGCYAAMPSNDTTSTQCYLLLPTTGTSTRCCPDATTNTPSKSARP</sequence>
<evidence type="ECO:0000256" key="6">
    <source>
        <dbReference type="ARBA" id="ARBA00022723"/>
    </source>
</evidence>
<dbReference type="Gene3D" id="3.10.100.10">
    <property type="entry name" value="Mannose-Binding Protein A, subunit A"/>
    <property type="match status" value="1"/>
</dbReference>
<dbReference type="STRING" id="400727.A0A2T7NF30"/>
<dbReference type="EMBL" id="PZQS01000013">
    <property type="protein sequence ID" value="PVD19755.1"/>
    <property type="molecule type" value="Genomic_DNA"/>
</dbReference>
<proteinExistence type="predicted"/>